<dbReference type="PRINTS" id="PR00691">
    <property type="entry name" value="ADHESINB"/>
</dbReference>
<evidence type="ECO:0000313" key="7">
    <source>
        <dbReference type="EMBL" id="RJT79047.1"/>
    </source>
</evidence>
<dbReference type="GO" id="GO:0030001">
    <property type="term" value="P:metal ion transport"/>
    <property type="evidence" value="ECO:0007669"/>
    <property type="project" value="InterPro"/>
</dbReference>
<dbReference type="EMBL" id="QZVT01000005">
    <property type="protein sequence ID" value="RJT79047.1"/>
    <property type="molecule type" value="Genomic_DNA"/>
</dbReference>
<dbReference type="PROSITE" id="PS51257">
    <property type="entry name" value="PROKAR_LIPOPROTEIN"/>
    <property type="match status" value="1"/>
</dbReference>
<sequence>MSRVLFKPLALILASATVIGASGCATAGSDKPVIVVTTNILGDVVQNVVGDEAEVRVLMQPNADPHSFEISAQDGAMMRQADLIVTNGLGLEEGLQQHIDSAQSDDVPILVAGEVIEPLAYTEGDTEGAPDPHFWTDPALMVDVVDTLEQRVLSIDGIAPRAIETSAATYQAELADLDAAMTEALTAVPVDRRNLVTNHHVFGYLAARYDFRVIGAVIPGGTTLASPSASDLRDLVAAIEEAQVNTIFAESSQPDRLVQVLADGANIDVDVVELFTESLTDPGEGADTYLTMMRTNTERISTGLSPSNPKETEGKQ</sequence>
<dbReference type="PANTHER" id="PTHR42953">
    <property type="entry name" value="HIGH-AFFINITY ZINC UPTAKE SYSTEM PROTEIN ZNUA-RELATED"/>
    <property type="match status" value="1"/>
</dbReference>
<feature type="chain" id="PRO_5017434787" evidence="6">
    <location>
        <begin position="28"/>
        <end position="316"/>
    </location>
</feature>
<organism evidence="7 8">
    <name type="scientific">Arthrobacter cheniae</name>
    <dbReference type="NCBI Taxonomy" id="1258888"/>
    <lineage>
        <taxon>Bacteria</taxon>
        <taxon>Bacillati</taxon>
        <taxon>Actinomycetota</taxon>
        <taxon>Actinomycetes</taxon>
        <taxon>Micrococcales</taxon>
        <taxon>Micrococcaceae</taxon>
        <taxon>Arthrobacter</taxon>
    </lineage>
</organism>
<dbReference type="PANTHER" id="PTHR42953:SF1">
    <property type="entry name" value="METAL-BINDING PROTEIN HI_0362-RELATED"/>
    <property type="match status" value="1"/>
</dbReference>
<dbReference type="InterPro" id="IPR050492">
    <property type="entry name" value="Bact_metal-bind_prot9"/>
</dbReference>
<dbReference type="InterPro" id="IPR006129">
    <property type="entry name" value="AdhesinB"/>
</dbReference>
<proteinExistence type="inferred from homology"/>
<keyword evidence="8" id="KW-1185">Reference proteome</keyword>
<feature type="signal peptide" evidence="6">
    <location>
        <begin position="1"/>
        <end position="27"/>
    </location>
</feature>
<evidence type="ECO:0000313" key="8">
    <source>
        <dbReference type="Proteomes" id="UP000272560"/>
    </source>
</evidence>
<keyword evidence="3" id="KW-0479">Metal-binding</keyword>
<evidence type="ECO:0000256" key="4">
    <source>
        <dbReference type="ARBA" id="ARBA00022729"/>
    </source>
</evidence>
<evidence type="ECO:0000256" key="6">
    <source>
        <dbReference type="SAM" id="SignalP"/>
    </source>
</evidence>
<dbReference type="NCBIfam" id="NF040870">
    <property type="entry name" value="AztC"/>
    <property type="match status" value="1"/>
</dbReference>
<comment type="caution">
    <text evidence="7">The sequence shown here is derived from an EMBL/GenBank/DDBJ whole genome shotgun (WGS) entry which is preliminary data.</text>
</comment>
<dbReference type="InterPro" id="IPR047701">
    <property type="entry name" value="AztC-like"/>
</dbReference>
<dbReference type="PRINTS" id="PR00690">
    <property type="entry name" value="ADHESNFAMILY"/>
</dbReference>
<dbReference type="GO" id="GO:0046872">
    <property type="term" value="F:metal ion binding"/>
    <property type="evidence" value="ECO:0007669"/>
    <property type="project" value="UniProtKB-KW"/>
</dbReference>
<evidence type="ECO:0000256" key="5">
    <source>
        <dbReference type="RuleBase" id="RU003512"/>
    </source>
</evidence>
<dbReference type="Proteomes" id="UP000272560">
    <property type="component" value="Unassembled WGS sequence"/>
</dbReference>
<dbReference type="GO" id="GO:0030313">
    <property type="term" value="C:cell envelope"/>
    <property type="evidence" value="ECO:0007669"/>
    <property type="project" value="UniProtKB-SubCell"/>
</dbReference>
<evidence type="ECO:0000256" key="1">
    <source>
        <dbReference type="ARBA" id="ARBA00004196"/>
    </source>
</evidence>
<dbReference type="InterPro" id="IPR006127">
    <property type="entry name" value="ZnuA-like"/>
</dbReference>
<name>A0A3A5MCV1_9MICC</name>
<dbReference type="Gene3D" id="3.40.50.1980">
    <property type="entry name" value="Nitrogenase molybdenum iron protein domain"/>
    <property type="match status" value="2"/>
</dbReference>
<dbReference type="AlphaFoldDB" id="A0A3A5MCV1"/>
<dbReference type="RefSeq" id="WP_120148994.1">
    <property type="nucleotide sequence ID" value="NZ_QZVT01000005.1"/>
</dbReference>
<comment type="subcellular location">
    <subcellularLocation>
        <location evidence="1">Cell envelope</location>
    </subcellularLocation>
</comment>
<protein>
    <submittedName>
        <fullName evidence="7">Zinc ABC transporter substrate-binding protein</fullName>
    </submittedName>
</protein>
<dbReference type="Pfam" id="PF01297">
    <property type="entry name" value="ZnuA"/>
    <property type="match status" value="1"/>
</dbReference>
<keyword evidence="2 5" id="KW-0813">Transport</keyword>
<evidence type="ECO:0000256" key="3">
    <source>
        <dbReference type="ARBA" id="ARBA00022723"/>
    </source>
</evidence>
<reference evidence="7 8" key="1">
    <citation type="submission" date="2018-09" db="EMBL/GenBank/DDBJ databases">
        <title>Novel species of Arthrobacter.</title>
        <authorList>
            <person name="Liu Q."/>
            <person name="Xin Y.-H."/>
        </authorList>
    </citation>
    <scope>NUCLEOTIDE SEQUENCE [LARGE SCALE GENOMIC DNA]</scope>
    <source>
        <strain evidence="7 8">Hz2</strain>
    </source>
</reference>
<gene>
    <name evidence="7" type="ORF">D6T63_10420</name>
</gene>
<dbReference type="InterPro" id="IPR006128">
    <property type="entry name" value="Lipoprotein_PsaA-like"/>
</dbReference>
<dbReference type="OrthoDB" id="9810636at2"/>
<dbReference type="SUPFAM" id="SSF53807">
    <property type="entry name" value="Helical backbone' metal receptor"/>
    <property type="match status" value="1"/>
</dbReference>
<keyword evidence="4 6" id="KW-0732">Signal</keyword>
<evidence type="ECO:0000256" key="2">
    <source>
        <dbReference type="ARBA" id="ARBA00022448"/>
    </source>
</evidence>
<dbReference type="GO" id="GO:0007155">
    <property type="term" value="P:cell adhesion"/>
    <property type="evidence" value="ECO:0007669"/>
    <property type="project" value="InterPro"/>
</dbReference>
<accession>A0A3A5MCV1</accession>
<comment type="similarity">
    <text evidence="5">Belongs to the bacterial solute-binding protein 9 family.</text>
</comment>